<organism evidence="1 2">
    <name type="scientific">Guyanagaster necrorhizus</name>
    <dbReference type="NCBI Taxonomy" id="856835"/>
    <lineage>
        <taxon>Eukaryota</taxon>
        <taxon>Fungi</taxon>
        <taxon>Dikarya</taxon>
        <taxon>Basidiomycota</taxon>
        <taxon>Agaricomycotina</taxon>
        <taxon>Agaricomycetes</taxon>
        <taxon>Agaricomycetidae</taxon>
        <taxon>Agaricales</taxon>
        <taxon>Marasmiineae</taxon>
        <taxon>Physalacriaceae</taxon>
        <taxon>Guyanagaster</taxon>
    </lineage>
</organism>
<dbReference type="EMBL" id="MU250544">
    <property type="protein sequence ID" value="KAG7443582.1"/>
    <property type="molecule type" value="Genomic_DNA"/>
</dbReference>
<keyword evidence="2" id="KW-1185">Reference proteome</keyword>
<accession>A0A9P7VMY4</accession>
<evidence type="ECO:0000313" key="1">
    <source>
        <dbReference type="EMBL" id="KAG7443582.1"/>
    </source>
</evidence>
<name>A0A9P7VMY4_9AGAR</name>
<dbReference type="Proteomes" id="UP000812287">
    <property type="component" value="Unassembled WGS sequence"/>
</dbReference>
<sequence length="73" mass="8139">MIALMILPSPPLLSLKVCVAHIIPKICDRNPPYGTWRSWEVAKGGKVAEDWELANLGERFIETSATATKMSRE</sequence>
<dbReference type="RefSeq" id="XP_043037082.1">
    <property type="nucleotide sequence ID" value="XM_043180488.1"/>
</dbReference>
<proteinExistence type="predicted"/>
<dbReference type="AlphaFoldDB" id="A0A9P7VMY4"/>
<reference evidence="1" key="1">
    <citation type="submission" date="2020-11" db="EMBL/GenBank/DDBJ databases">
        <title>Adaptations for nitrogen fixation in a non-lichenized fungal sporocarp promotes dispersal by wood-feeding termites.</title>
        <authorList>
            <consortium name="DOE Joint Genome Institute"/>
            <person name="Koch R.A."/>
            <person name="Yoon G."/>
            <person name="Arayal U."/>
            <person name="Lail K."/>
            <person name="Amirebrahimi M."/>
            <person name="Labutti K."/>
            <person name="Lipzen A."/>
            <person name="Riley R."/>
            <person name="Barry K."/>
            <person name="Henrissat B."/>
            <person name="Grigoriev I.V."/>
            <person name="Herr J.R."/>
            <person name="Aime M.C."/>
        </authorList>
    </citation>
    <scope>NUCLEOTIDE SEQUENCE</scope>
    <source>
        <strain evidence="1">MCA 3950</strain>
    </source>
</reference>
<protein>
    <submittedName>
        <fullName evidence="1">Uncharacterized protein</fullName>
    </submittedName>
</protein>
<evidence type="ECO:0000313" key="2">
    <source>
        <dbReference type="Proteomes" id="UP000812287"/>
    </source>
</evidence>
<comment type="caution">
    <text evidence="1">The sequence shown here is derived from an EMBL/GenBank/DDBJ whole genome shotgun (WGS) entry which is preliminary data.</text>
</comment>
<dbReference type="GeneID" id="66102784"/>
<gene>
    <name evidence="1" type="ORF">BT62DRAFT_318327</name>
</gene>